<protein>
    <recommendedName>
        <fullName evidence="4">Myb-like domain-containing protein</fullName>
    </recommendedName>
</protein>
<dbReference type="Gramene" id="Pp3c14_1270V3.6">
    <property type="protein sequence ID" value="Pp3c14_1270V3.6"/>
    <property type="gene ID" value="Pp3c14_1270"/>
</dbReference>
<gene>
    <name evidence="2" type="primary">LOC112291784</name>
</gene>
<evidence type="ECO:0000313" key="3">
    <source>
        <dbReference type="Proteomes" id="UP000006727"/>
    </source>
</evidence>
<feature type="region of interest" description="Disordered" evidence="1">
    <location>
        <begin position="1"/>
        <end position="91"/>
    </location>
</feature>
<feature type="compositionally biased region" description="Polar residues" evidence="1">
    <location>
        <begin position="30"/>
        <end position="52"/>
    </location>
</feature>
<dbReference type="GeneID" id="112291784"/>
<dbReference type="FunCoup" id="A0A7I4AQM0">
    <property type="interactions" value="1822"/>
</dbReference>
<dbReference type="Gene3D" id="1.10.10.60">
    <property type="entry name" value="Homeodomain-like"/>
    <property type="match status" value="1"/>
</dbReference>
<dbReference type="PANTHER" id="PTHR14000">
    <property type="entry name" value="FINGER CCCH DOMAIN PROTEIN, PUTATIVE (DUF3755)-RELATED"/>
    <property type="match status" value="1"/>
</dbReference>
<proteinExistence type="predicted"/>
<organism evidence="2 3">
    <name type="scientific">Physcomitrium patens</name>
    <name type="common">Spreading-leaved earth moss</name>
    <name type="synonym">Physcomitrella patens</name>
    <dbReference type="NCBI Taxonomy" id="3218"/>
    <lineage>
        <taxon>Eukaryota</taxon>
        <taxon>Viridiplantae</taxon>
        <taxon>Streptophyta</taxon>
        <taxon>Embryophyta</taxon>
        <taxon>Bryophyta</taxon>
        <taxon>Bryophytina</taxon>
        <taxon>Bryopsida</taxon>
        <taxon>Funariidae</taxon>
        <taxon>Funariales</taxon>
        <taxon>Funariaceae</taxon>
        <taxon>Physcomitrium</taxon>
    </lineage>
</organism>
<reference evidence="2 3" key="2">
    <citation type="journal article" date="2018" name="Plant J.">
        <title>The Physcomitrella patens chromosome-scale assembly reveals moss genome structure and evolution.</title>
        <authorList>
            <person name="Lang D."/>
            <person name="Ullrich K.K."/>
            <person name="Murat F."/>
            <person name="Fuchs J."/>
            <person name="Jenkins J."/>
            <person name="Haas F.B."/>
            <person name="Piednoel M."/>
            <person name="Gundlach H."/>
            <person name="Van Bel M."/>
            <person name="Meyberg R."/>
            <person name="Vives C."/>
            <person name="Morata J."/>
            <person name="Symeonidi A."/>
            <person name="Hiss M."/>
            <person name="Muchero W."/>
            <person name="Kamisugi Y."/>
            <person name="Saleh O."/>
            <person name="Blanc G."/>
            <person name="Decker E.L."/>
            <person name="van Gessel N."/>
            <person name="Grimwood J."/>
            <person name="Hayes R.D."/>
            <person name="Graham S.W."/>
            <person name="Gunter L.E."/>
            <person name="McDaniel S.F."/>
            <person name="Hoernstein S.N.W."/>
            <person name="Larsson A."/>
            <person name="Li F.W."/>
            <person name="Perroud P.F."/>
            <person name="Phillips J."/>
            <person name="Ranjan P."/>
            <person name="Rokshar D.S."/>
            <person name="Rothfels C.J."/>
            <person name="Schneider L."/>
            <person name="Shu S."/>
            <person name="Stevenson D.W."/>
            <person name="Thummler F."/>
            <person name="Tillich M."/>
            <person name="Villarreal Aguilar J.C."/>
            <person name="Widiez T."/>
            <person name="Wong G.K."/>
            <person name="Wymore A."/>
            <person name="Zhang Y."/>
            <person name="Zimmer A.D."/>
            <person name="Quatrano R.S."/>
            <person name="Mayer K.F.X."/>
            <person name="Goodstein D."/>
            <person name="Casacuberta J.M."/>
            <person name="Vandepoele K."/>
            <person name="Reski R."/>
            <person name="Cuming A.C."/>
            <person name="Tuskan G.A."/>
            <person name="Maumus F."/>
            <person name="Salse J."/>
            <person name="Schmutz J."/>
            <person name="Rensing S.A."/>
        </authorList>
    </citation>
    <scope>NUCLEOTIDE SEQUENCE [LARGE SCALE GENOMIC DNA]</scope>
    <source>
        <strain evidence="2 3">cv. Gransden 2004</strain>
    </source>
</reference>
<dbReference type="OMA" id="FASFQIH"/>
<dbReference type="EnsemblPlants" id="Pp3c14_1270V3.6">
    <property type="protein sequence ID" value="Pp3c14_1270V3.6"/>
    <property type="gene ID" value="Pp3c14_1270"/>
</dbReference>
<feature type="compositionally biased region" description="Polar residues" evidence="1">
    <location>
        <begin position="70"/>
        <end position="87"/>
    </location>
</feature>
<dbReference type="CDD" id="cd00167">
    <property type="entry name" value="SANT"/>
    <property type="match status" value="1"/>
</dbReference>
<evidence type="ECO:0000313" key="2">
    <source>
        <dbReference type="EnsemblPlants" id="Pp3c14_1270V3.6"/>
    </source>
</evidence>
<reference evidence="2" key="3">
    <citation type="submission" date="2020-12" db="UniProtKB">
        <authorList>
            <consortium name="EnsemblPlants"/>
        </authorList>
    </citation>
    <scope>IDENTIFICATION</scope>
</reference>
<dbReference type="RefSeq" id="XP_024395436.1">
    <property type="nucleotide sequence ID" value="XM_024539668.2"/>
</dbReference>
<keyword evidence="3" id="KW-1185">Reference proteome</keyword>
<accession>A0A7I4AQM0</accession>
<dbReference type="KEGG" id="ppp:112291784"/>
<dbReference type="OrthoDB" id="19768at2759"/>
<evidence type="ECO:0008006" key="4">
    <source>
        <dbReference type="Google" id="ProtNLM"/>
    </source>
</evidence>
<name>A0A7I4AQM0_PHYPA</name>
<dbReference type="PANTHER" id="PTHR14000:SF1">
    <property type="entry name" value="HISTONE H2A DEUBIQUITINASE (DUF3755)"/>
    <property type="match status" value="1"/>
</dbReference>
<dbReference type="EMBL" id="ABEU02000014">
    <property type="status" value="NOT_ANNOTATED_CDS"/>
    <property type="molecule type" value="Genomic_DNA"/>
</dbReference>
<dbReference type="Proteomes" id="UP000006727">
    <property type="component" value="Chromosome 14"/>
</dbReference>
<dbReference type="Pfam" id="PF12579">
    <property type="entry name" value="DUF3755"/>
    <property type="match status" value="1"/>
</dbReference>
<sequence length="296" mass="31661">MAQTSMAGSGPNAQVQAKAKANNNSAVKDQLQSNNQNAAGNATINPRYSSSAPMDMASVAPPSSEGATDGTVSNGNGSAALNGSDNSSLKHDSGLALEWSAEEQSILEEALINHSSQMNNLVKYIKIAALLNEKTVRDVALRVRWMTKKENGKRRKDEVQTATKKTKDKKDKAEATSKAMPASNVLSRSPMPMYSPPIDNDDGISNHAIGGETGVLLEQNAQVIAQIRSNLASMKMQENTDLLVRFRDNIFAILNGMTNMPGIMSQMPPLPVKLNTELADSILPKSQASTPLLLQS</sequence>
<dbReference type="Gramene" id="Pp3c14_1270V3.4">
    <property type="protein sequence ID" value="Pp3c14_1270V3.4"/>
    <property type="gene ID" value="Pp3c14_1270"/>
</dbReference>
<dbReference type="AlphaFoldDB" id="A0A7I4AQM0"/>
<evidence type="ECO:0000256" key="1">
    <source>
        <dbReference type="SAM" id="MobiDB-lite"/>
    </source>
</evidence>
<dbReference type="EnsemblPlants" id="Pp3c14_1270V3.4">
    <property type="protein sequence ID" value="Pp3c14_1270V3.4"/>
    <property type="gene ID" value="Pp3c14_1270"/>
</dbReference>
<dbReference type="InterPro" id="IPR001005">
    <property type="entry name" value="SANT/Myb"/>
</dbReference>
<feature type="region of interest" description="Disordered" evidence="1">
    <location>
        <begin position="150"/>
        <end position="190"/>
    </location>
</feature>
<feature type="compositionally biased region" description="Low complexity" evidence="1">
    <location>
        <begin position="12"/>
        <end position="28"/>
    </location>
</feature>
<reference evidence="2 3" key="1">
    <citation type="journal article" date="2008" name="Science">
        <title>The Physcomitrella genome reveals evolutionary insights into the conquest of land by plants.</title>
        <authorList>
            <person name="Rensing S."/>
            <person name="Lang D."/>
            <person name="Zimmer A."/>
            <person name="Terry A."/>
            <person name="Salamov A."/>
            <person name="Shapiro H."/>
            <person name="Nishiyama T."/>
            <person name="Perroud P.-F."/>
            <person name="Lindquist E."/>
            <person name="Kamisugi Y."/>
            <person name="Tanahashi T."/>
            <person name="Sakakibara K."/>
            <person name="Fujita T."/>
            <person name="Oishi K."/>
            <person name="Shin-I T."/>
            <person name="Kuroki Y."/>
            <person name="Toyoda A."/>
            <person name="Suzuki Y."/>
            <person name="Hashimoto A."/>
            <person name="Yamaguchi K."/>
            <person name="Sugano A."/>
            <person name="Kohara Y."/>
            <person name="Fujiyama A."/>
            <person name="Anterola A."/>
            <person name="Aoki S."/>
            <person name="Ashton N."/>
            <person name="Barbazuk W.B."/>
            <person name="Barker E."/>
            <person name="Bennetzen J."/>
            <person name="Bezanilla M."/>
            <person name="Blankenship R."/>
            <person name="Cho S.H."/>
            <person name="Dutcher S."/>
            <person name="Estelle M."/>
            <person name="Fawcett J.A."/>
            <person name="Gundlach H."/>
            <person name="Hanada K."/>
            <person name="Heyl A."/>
            <person name="Hicks K.A."/>
            <person name="Hugh J."/>
            <person name="Lohr M."/>
            <person name="Mayer K."/>
            <person name="Melkozernov A."/>
            <person name="Murata T."/>
            <person name="Nelson D."/>
            <person name="Pils B."/>
            <person name="Prigge M."/>
            <person name="Reiss B."/>
            <person name="Renner T."/>
            <person name="Rombauts S."/>
            <person name="Rushton P."/>
            <person name="Sanderfoot A."/>
            <person name="Schween G."/>
            <person name="Shiu S.-H."/>
            <person name="Stueber K."/>
            <person name="Theodoulou F.L."/>
            <person name="Tu H."/>
            <person name="Van de Peer Y."/>
            <person name="Verrier P.J."/>
            <person name="Waters E."/>
            <person name="Wood A."/>
            <person name="Yang L."/>
            <person name="Cove D."/>
            <person name="Cuming A."/>
            <person name="Hasebe M."/>
            <person name="Lucas S."/>
            <person name="Mishler D.B."/>
            <person name="Reski R."/>
            <person name="Grigoriev I."/>
            <person name="Quatrano R.S."/>
            <person name="Boore J.L."/>
        </authorList>
    </citation>
    <scope>NUCLEOTIDE SEQUENCE [LARGE SCALE GENOMIC DNA]</scope>
    <source>
        <strain evidence="2 3">cv. Gransden 2004</strain>
    </source>
</reference>
<feature type="compositionally biased region" description="Basic and acidic residues" evidence="1">
    <location>
        <begin position="150"/>
        <end position="159"/>
    </location>
</feature>
<dbReference type="InterPro" id="IPR022228">
    <property type="entry name" value="DUF3755"/>
</dbReference>